<sequence length="584" mass="66187">MKLSEKRNKIFTRKIGNEDLRSIKVAKPRMIFPQKNEVQKYIEEEKRDIESKKSITGPGYINNSYREYVRTASASHPSTSSAIDIPSTSTKTPISNTAAATSAAEKRASISSTSTDKIPITTKLFIRAVVAELEELELYEEKNKWQKITKTEEITPLCENILKILENDSINHQKTEQATRRAVKNLREHLKYSVTPESISKETNQAVSTAVVKKTTKTPSKTTLSNCYAASAILSIESLEPHQPVAKFDVSDTALLEPWLMRLKNKNAVQRLEEYFKITQEILDTCGLEDSKRLFAHPNLVKEAVCFAGHSLNGGMFKDAYLSPLKITYLSAASLAQEDKLPNEYYSVWTHDKETFSPTRLLLNIYGKDYDSPPKISGKNDSESSPKRLQPLFSILKSAQSPSFKRLGADLNHFLKDLKKEKSLNKDHIKNIMESFAAFSVQHSAPPGFLAANGKDEMTTVNSLDALKKSVKNVIENFEALKREDETLGEALEAQRTSEAVNNAQTQQKQEARQIASDRSLSAFFQENQRKAVEFKQNKEREDRETQYKKTVESQQSEIKRVFSAENLNQTCLRIIFTMKINWH</sequence>
<feature type="compositionally biased region" description="Low complexity" evidence="1">
    <location>
        <begin position="92"/>
        <end position="103"/>
    </location>
</feature>
<geneLocation type="plasmid" evidence="3">
    <name>phdza17.1</name>
</geneLocation>
<name>A0A2D3TG67_9ENTR</name>
<reference evidence="3" key="2">
    <citation type="submission" date="2017-11" db="EMBL/GenBank/DDBJ databases">
        <title>PacBio sequencing of new strain of the secondary endosymbiont Candidatus Hamiltonella defensa.</title>
        <authorList>
            <person name="Strand M.R."/>
            <person name="Oliver K."/>
        </authorList>
    </citation>
    <scope>NUCLEOTIDE SEQUENCE [LARGE SCALE GENOMIC DNA]</scope>
    <source>
        <strain evidence="3">ZA17</strain>
        <plasmid evidence="3">phdza17.1</plasmid>
    </source>
</reference>
<dbReference type="RefSeq" id="WP_100097216.1">
    <property type="nucleotide sequence ID" value="NZ_CP017614.1"/>
</dbReference>
<reference evidence="3" key="1">
    <citation type="submission" date="2016-10" db="EMBL/GenBank/DDBJ databases">
        <authorList>
            <person name="Chevignon G."/>
        </authorList>
    </citation>
    <scope>NUCLEOTIDE SEQUENCE [LARGE SCALE GENOMIC DNA]</scope>
    <source>
        <strain evidence="3">ZA17</strain>
        <plasmid evidence="3">phdza17.1</plasmid>
    </source>
</reference>
<gene>
    <name evidence="2" type="ORF">BJP43_10475</name>
</gene>
<feature type="region of interest" description="Disordered" evidence="1">
    <location>
        <begin position="76"/>
        <end position="112"/>
    </location>
</feature>
<evidence type="ECO:0000313" key="2">
    <source>
        <dbReference type="EMBL" id="ATW34810.1"/>
    </source>
</evidence>
<keyword evidence="2" id="KW-0614">Plasmid</keyword>
<organism evidence="2 3">
    <name type="scientific">Candidatus Williamhamiltonella defendens</name>
    <dbReference type="NCBI Taxonomy" id="138072"/>
    <lineage>
        <taxon>Bacteria</taxon>
        <taxon>Pseudomonadati</taxon>
        <taxon>Pseudomonadota</taxon>
        <taxon>Gammaproteobacteria</taxon>
        <taxon>Enterobacterales</taxon>
        <taxon>Enterobacteriaceae</taxon>
        <taxon>aphid secondary symbionts</taxon>
        <taxon>Candidatus Williamhamiltonella</taxon>
    </lineage>
</organism>
<proteinExistence type="predicted"/>
<accession>A0A2D3TG67</accession>
<dbReference type="EMBL" id="CP017614">
    <property type="protein sequence ID" value="ATW34810.1"/>
    <property type="molecule type" value="Genomic_DNA"/>
</dbReference>
<dbReference type="Proteomes" id="UP000229055">
    <property type="component" value="Plasmid pHDZA17.1"/>
</dbReference>
<protein>
    <submittedName>
        <fullName evidence="2">Uncharacterized protein</fullName>
    </submittedName>
</protein>
<dbReference type="AlphaFoldDB" id="A0A2D3TG67"/>
<evidence type="ECO:0000256" key="1">
    <source>
        <dbReference type="SAM" id="MobiDB-lite"/>
    </source>
</evidence>
<evidence type="ECO:0000313" key="3">
    <source>
        <dbReference type="Proteomes" id="UP000229055"/>
    </source>
</evidence>